<accession>A0ABT3WL13</accession>
<keyword evidence="2" id="KW-0812">Transmembrane</keyword>
<dbReference type="Pfam" id="PF09527">
    <property type="entry name" value="ATPase_gene1"/>
    <property type="match status" value="1"/>
</dbReference>
<dbReference type="EMBL" id="JANIDY010000003">
    <property type="protein sequence ID" value="MCX5618313.1"/>
    <property type="molecule type" value="Genomic_DNA"/>
</dbReference>
<comment type="similarity">
    <text evidence="1">Belongs to the bacterial AtpI family.</text>
</comment>
<name>A0ABT3WL13_9PROT</name>
<dbReference type="InterPro" id="IPR032820">
    <property type="entry name" value="ATPase_put"/>
</dbReference>
<reference evidence="3" key="1">
    <citation type="submission" date="2022-07" db="EMBL/GenBank/DDBJ databases">
        <title>Bombella genomes.</title>
        <authorList>
            <person name="Harer L."/>
            <person name="Styblova S."/>
            <person name="Ehrmann M."/>
        </authorList>
    </citation>
    <scope>NUCLEOTIDE SEQUENCE</scope>
    <source>
        <strain evidence="3">TMW 2.2543</strain>
    </source>
</reference>
<evidence type="ECO:0000313" key="4">
    <source>
        <dbReference type="Proteomes" id="UP001165576"/>
    </source>
</evidence>
<keyword evidence="1" id="KW-0813">Transport</keyword>
<dbReference type="RefSeq" id="WP_266116827.1">
    <property type="nucleotide sequence ID" value="NZ_JANIDY010000003.1"/>
</dbReference>
<keyword evidence="1" id="KW-0406">Ion transport</keyword>
<dbReference type="PIRSF" id="PIRSF032126">
    <property type="entry name" value="F0F1_ATP_synthase_subunit_I"/>
    <property type="match status" value="1"/>
</dbReference>
<organism evidence="3 4">
    <name type="scientific">Bombella pluederhausensis</name>
    <dbReference type="NCBI Taxonomy" id="2967336"/>
    <lineage>
        <taxon>Bacteria</taxon>
        <taxon>Pseudomonadati</taxon>
        <taxon>Pseudomonadota</taxon>
        <taxon>Alphaproteobacteria</taxon>
        <taxon>Acetobacterales</taxon>
        <taxon>Acetobacteraceae</taxon>
        <taxon>Bombella</taxon>
    </lineage>
</organism>
<comment type="caution">
    <text evidence="3">The sequence shown here is derived from an EMBL/GenBank/DDBJ whole genome shotgun (WGS) entry which is preliminary data.</text>
</comment>
<evidence type="ECO:0000313" key="3">
    <source>
        <dbReference type="EMBL" id="MCX5618313.1"/>
    </source>
</evidence>
<comment type="function">
    <text evidence="1">A possible function for this protein is to guide the assembly of the membrane sector of the ATPase enzyme complex.</text>
</comment>
<keyword evidence="1" id="KW-0375">Hydrogen ion transport</keyword>
<proteinExistence type="inferred from homology"/>
<dbReference type="Proteomes" id="UP001165576">
    <property type="component" value="Unassembled WGS sequence"/>
</dbReference>
<feature type="transmembrane region" description="Helical" evidence="2">
    <location>
        <begin position="79"/>
        <end position="97"/>
    </location>
</feature>
<dbReference type="InterPro" id="IPR016989">
    <property type="entry name" value="Atp1_alphaprobac"/>
</dbReference>
<evidence type="ECO:0000256" key="2">
    <source>
        <dbReference type="SAM" id="Phobius"/>
    </source>
</evidence>
<gene>
    <name evidence="3" type="ORF">NQF86_06490</name>
</gene>
<evidence type="ECO:0000256" key="1">
    <source>
        <dbReference type="PIRNR" id="PIRNR032126"/>
    </source>
</evidence>
<keyword evidence="1 2" id="KW-0472">Membrane</keyword>
<protein>
    <recommendedName>
        <fullName evidence="1">ATP synthase protein I</fullName>
    </recommendedName>
</protein>
<sequence>MGYCSVADHDTTRYDGFDKRLAQLEQKVAPRRSTKKTPSLSEQSSLSMAFRIASDMIAGIAVGLGIGYELDRWTGYRPVFIIVFAMLGMAAGLRNVWRIVNVTNVPESGTQKDGRSQRGQRIDD</sequence>
<keyword evidence="4" id="KW-1185">Reference proteome</keyword>
<keyword evidence="2" id="KW-1133">Transmembrane helix</keyword>